<name>A0A9Q3GF90_9BASI</name>
<evidence type="ECO:0000313" key="2">
    <source>
        <dbReference type="EMBL" id="MBW0465428.1"/>
    </source>
</evidence>
<dbReference type="Proteomes" id="UP000765509">
    <property type="component" value="Unassembled WGS sequence"/>
</dbReference>
<dbReference type="EMBL" id="AVOT02001039">
    <property type="protein sequence ID" value="MBW0465428.1"/>
    <property type="molecule type" value="Genomic_DNA"/>
</dbReference>
<comment type="caution">
    <text evidence="2">The sequence shown here is derived from an EMBL/GenBank/DDBJ whole genome shotgun (WGS) entry which is preliminary data.</text>
</comment>
<keyword evidence="1" id="KW-0732">Signal</keyword>
<evidence type="ECO:0000313" key="3">
    <source>
        <dbReference type="Proteomes" id="UP000765509"/>
    </source>
</evidence>
<organism evidence="2 3">
    <name type="scientific">Austropuccinia psidii MF-1</name>
    <dbReference type="NCBI Taxonomy" id="1389203"/>
    <lineage>
        <taxon>Eukaryota</taxon>
        <taxon>Fungi</taxon>
        <taxon>Dikarya</taxon>
        <taxon>Basidiomycota</taxon>
        <taxon>Pucciniomycotina</taxon>
        <taxon>Pucciniomycetes</taxon>
        <taxon>Pucciniales</taxon>
        <taxon>Sphaerophragmiaceae</taxon>
        <taxon>Austropuccinia</taxon>
    </lineage>
</organism>
<proteinExistence type="predicted"/>
<sequence>MMAKRKLKFLILLLLNVWPREKIAFSTSTQNIQSVTSVLLRRSHVSILGQRLSSSEGTCGVKSIGLLGRSSQFLRDQLLMLLQDIPIVSKMSSLIELVTGSRQGDVERWTNVGGSIPVGGRPIYFTSAVPISRINTGGVVKRIRRIADSPPDLDAEEVEVVNNLVGHQSSTSPSHPPARIFQSRLIPSTPRTFQPLLLPF</sequence>
<keyword evidence="3" id="KW-1185">Reference proteome</keyword>
<dbReference type="AlphaFoldDB" id="A0A9Q3GF90"/>
<accession>A0A9Q3GF90</accession>
<reference evidence="2" key="1">
    <citation type="submission" date="2021-03" db="EMBL/GenBank/DDBJ databases">
        <title>Draft genome sequence of rust myrtle Austropuccinia psidii MF-1, a brazilian biotype.</title>
        <authorList>
            <person name="Quecine M.C."/>
            <person name="Pachon D.M.R."/>
            <person name="Bonatelli M.L."/>
            <person name="Correr F.H."/>
            <person name="Franceschini L.M."/>
            <person name="Leite T.F."/>
            <person name="Margarido G.R.A."/>
            <person name="Almeida C.A."/>
            <person name="Ferrarezi J.A."/>
            <person name="Labate C.A."/>
        </authorList>
    </citation>
    <scope>NUCLEOTIDE SEQUENCE</scope>
    <source>
        <strain evidence="2">MF-1</strain>
    </source>
</reference>
<evidence type="ECO:0000256" key="1">
    <source>
        <dbReference type="SAM" id="SignalP"/>
    </source>
</evidence>
<protein>
    <submittedName>
        <fullName evidence="2">Uncharacterized protein</fullName>
    </submittedName>
</protein>
<feature type="chain" id="PRO_5040168248" evidence="1">
    <location>
        <begin position="25"/>
        <end position="200"/>
    </location>
</feature>
<gene>
    <name evidence="2" type="ORF">O181_005143</name>
</gene>
<feature type="signal peptide" evidence="1">
    <location>
        <begin position="1"/>
        <end position="24"/>
    </location>
</feature>